<feature type="transmembrane region" description="Helical" evidence="1">
    <location>
        <begin position="14"/>
        <end position="35"/>
    </location>
</feature>
<reference evidence="2" key="2">
    <citation type="submission" date="2023-05" db="EMBL/GenBank/DDBJ databases">
        <title>Cataloging the Phylogenetic Diversity of Human Bladder Bacteria.</title>
        <authorList>
            <person name="Du J."/>
        </authorList>
    </citation>
    <scope>NUCLEOTIDE SEQUENCE</scope>
    <source>
        <strain evidence="2">UMB9226</strain>
    </source>
</reference>
<dbReference type="Proteomes" id="UP001230300">
    <property type="component" value="Unassembled WGS sequence"/>
</dbReference>
<sequence length="50" mass="5864">MIKHLLHKFPVKVAFAPISHIGCYVHTPDFLLIVLKKPILKRKKNHESNY</sequence>
<keyword evidence="1" id="KW-0472">Membrane</keyword>
<protein>
    <submittedName>
        <fullName evidence="3">Uncharacterized protein</fullName>
    </submittedName>
</protein>
<keyword evidence="1" id="KW-0812">Transmembrane</keyword>
<evidence type="ECO:0000256" key="1">
    <source>
        <dbReference type="SAM" id="Phobius"/>
    </source>
</evidence>
<accession>A0A7H9E9G9</accession>
<organism evidence="3 4">
    <name type="scientific">Lactobacillus crispatus</name>
    <dbReference type="NCBI Taxonomy" id="47770"/>
    <lineage>
        <taxon>Bacteria</taxon>
        <taxon>Bacillati</taxon>
        <taxon>Bacillota</taxon>
        <taxon>Bacilli</taxon>
        <taxon>Lactobacillales</taxon>
        <taxon>Lactobacillaceae</taxon>
        <taxon>Lactobacillus</taxon>
    </lineage>
</organism>
<dbReference type="EMBL" id="CP047415">
    <property type="protein sequence ID" value="QLL74311.1"/>
    <property type="molecule type" value="Genomic_DNA"/>
</dbReference>
<dbReference type="EMBL" id="JASOGN010000017">
    <property type="protein sequence ID" value="MDK6502621.1"/>
    <property type="molecule type" value="Genomic_DNA"/>
</dbReference>
<dbReference type="AlphaFoldDB" id="A0A7H9E9G9"/>
<evidence type="ECO:0000313" key="4">
    <source>
        <dbReference type="Proteomes" id="UP000510660"/>
    </source>
</evidence>
<reference evidence="3 4" key="1">
    <citation type="submission" date="2020-01" db="EMBL/GenBank/DDBJ databases">
        <title>Complete and circular genome sequences of six lactobacillus isolates from horses.</title>
        <authorList>
            <person name="Hassan H.M."/>
        </authorList>
    </citation>
    <scope>NUCLEOTIDE SEQUENCE [LARGE SCALE GENOMIC DNA]</scope>
    <source>
        <strain evidence="3 4">1D</strain>
    </source>
</reference>
<name>A0A7H9E9G9_9LACO</name>
<proteinExistence type="predicted"/>
<gene>
    <name evidence="3" type="ORF">GTO85_08085</name>
    <name evidence="2" type="ORF">QP235_05320</name>
</gene>
<dbReference type="Proteomes" id="UP000510660">
    <property type="component" value="Chromosome"/>
</dbReference>
<evidence type="ECO:0000313" key="3">
    <source>
        <dbReference type="EMBL" id="QLL74311.1"/>
    </source>
</evidence>
<keyword evidence="1" id="KW-1133">Transmembrane helix</keyword>
<dbReference type="RefSeq" id="WP_165518667.1">
    <property type="nucleotide sequence ID" value="NZ_CP047415.1"/>
</dbReference>
<evidence type="ECO:0000313" key="2">
    <source>
        <dbReference type="EMBL" id="MDK6502621.1"/>
    </source>
</evidence>